<evidence type="ECO:0000313" key="4">
    <source>
        <dbReference type="EMBL" id="MBK5928585.1"/>
    </source>
</evidence>
<dbReference type="EMBL" id="NHSD01000312">
    <property type="protein sequence ID" value="MBK5928585.1"/>
    <property type="molecule type" value="Genomic_DNA"/>
</dbReference>
<gene>
    <name evidence="4" type="ORF">CCR87_14805</name>
</gene>
<dbReference type="AlphaFoldDB" id="A0A934TMM3"/>
<dbReference type="RefSeq" id="WP_201158346.1">
    <property type="nucleotide sequence ID" value="NZ_NHSD01000312.1"/>
</dbReference>
<feature type="transmembrane region" description="Helical" evidence="1">
    <location>
        <begin position="303"/>
        <end position="324"/>
    </location>
</feature>
<reference evidence="4" key="2">
    <citation type="journal article" date="2020" name="Microorganisms">
        <title>Osmotic Adaptation and Compatible Solute Biosynthesis of Phototrophic Bacteria as Revealed from Genome Analyses.</title>
        <authorList>
            <person name="Imhoff J.F."/>
            <person name="Rahn T."/>
            <person name="Kunzel S."/>
            <person name="Keller A."/>
            <person name="Neulinger S.C."/>
        </authorList>
    </citation>
    <scope>NUCLEOTIDE SEQUENCE</scope>
    <source>
        <strain evidence="4">LMG 28126</strain>
    </source>
</reference>
<dbReference type="Pfam" id="PF01471">
    <property type="entry name" value="PG_binding_1"/>
    <property type="match status" value="1"/>
</dbReference>
<reference evidence="4" key="1">
    <citation type="submission" date="2017-05" db="EMBL/GenBank/DDBJ databases">
        <authorList>
            <person name="Imhoff J.F."/>
            <person name="Rahn T."/>
            <person name="Kuenzel S."/>
            <person name="Neulinger S.C."/>
        </authorList>
    </citation>
    <scope>NUCLEOTIDE SEQUENCE</scope>
    <source>
        <strain evidence="4">LMG 28126</strain>
    </source>
</reference>
<keyword evidence="1" id="KW-0472">Membrane</keyword>
<organism evidence="4 5">
    <name type="scientific">Rhodobaculum claviforme</name>
    <dbReference type="NCBI Taxonomy" id="1549854"/>
    <lineage>
        <taxon>Bacteria</taxon>
        <taxon>Pseudomonadati</taxon>
        <taxon>Pseudomonadota</taxon>
        <taxon>Alphaproteobacteria</taxon>
        <taxon>Rhodobacterales</taxon>
        <taxon>Paracoccaceae</taxon>
        <taxon>Rhodobaculum</taxon>
    </lineage>
</organism>
<protein>
    <recommendedName>
        <fullName evidence="6">DUF3380 domain-containing protein</fullName>
    </recommendedName>
</protein>
<dbReference type="Gene3D" id="1.10.101.10">
    <property type="entry name" value="PGBD-like superfamily/PGBD"/>
    <property type="match status" value="1"/>
</dbReference>
<dbReference type="Pfam" id="PF11860">
    <property type="entry name" value="Muramidase"/>
    <property type="match status" value="1"/>
</dbReference>
<dbReference type="InterPro" id="IPR002477">
    <property type="entry name" value="Peptidoglycan-bd-like"/>
</dbReference>
<evidence type="ECO:0000259" key="2">
    <source>
        <dbReference type="Pfam" id="PF01471"/>
    </source>
</evidence>
<keyword evidence="5" id="KW-1185">Reference proteome</keyword>
<evidence type="ECO:0000259" key="3">
    <source>
        <dbReference type="Pfam" id="PF11860"/>
    </source>
</evidence>
<evidence type="ECO:0008006" key="6">
    <source>
        <dbReference type="Google" id="ProtNLM"/>
    </source>
</evidence>
<sequence length="329" mass="34762">MTHPWTGAAHPRALTDADFSEAARRLGCEAAALHAIWEVEAAGRHFDADGGVVRRFEPHHFPRRHWPALGFAPRANEAPWRASLRLSDAAMFRRAVRIDPEAACRATSWGAPQIMGFNHADAGFDSAAEMVAHMARGAPQQLGAFVQLIEGWGLGPALRAHDWTSFARRYNGTGQIDTYARRIEAAWRRHAGGARSPVVLRVGDRGAGVVRLQAALGIAEDGAFGPETLAAVRALQHRAGLSVDGVVGAQTWAALARGSATPPPPVQPTPADAVIEQVKDWSAATGAVAAALAAVSQALPPDAVTVLMVGAVGLGLMAAAAWLLRRVRA</sequence>
<dbReference type="InterPro" id="IPR024408">
    <property type="entry name" value="Muramidase"/>
</dbReference>
<keyword evidence="1" id="KW-1133">Transmembrane helix</keyword>
<name>A0A934TMM3_9RHOB</name>
<feature type="domain" description="N-acetylmuramidase" evidence="3">
    <location>
        <begin position="30"/>
        <end position="190"/>
    </location>
</feature>
<dbReference type="InterPro" id="IPR036365">
    <property type="entry name" value="PGBD-like_sf"/>
</dbReference>
<accession>A0A934TMM3</accession>
<feature type="domain" description="Peptidoglycan binding-like" evidence="2">
    <location>
        <begin position="218"/>
        <end position="255"/>
    </location>
</feature>
<keyword evidence="1" id="KW-0812">Transmembrane</keyword>
<dbReference type="SUPFAM" id="SSF47090">
    <property type="entry name" value="PGBD-like"/>
    <property type="match status" value="1"/>
</dbReference>
<dbReference type="InterPro" id="IPR036366">
    <property type="entry name" value="PGBDSf"/>
</dbReference>
<dbReference type="Proteomes" id="UP000706333">
    <property type="component" value="Unassembled WGS sequence"/>
</dbReference>
<comment type="caution">
    <text evidence="4">The sequence shown here is derived from an EMBL/GenBank/DDBJ whole genome shotgun (WGS) entry which is preliminary data.</text>
</comment>
<evidence type="ECO:0000256" key="1">
    <source>
        <dbReference type="SAM" id="Phobius"/>
    </source>
</evidence>
<proteinExistence type="predicted"/>
<evidence type="ECO:0000313" key="5">
    <source>
        <dbReference type="Proteomes" id="UP000706333"/>
    </source>
</evidence>